<evidence type="ECO:0000313" key="22">
    <source>
        <dbReference type="RefSeq" id="XP_015587784.1"/>
    </source>
</evidence>
<keyword evidence="9" id="KW-0808">Transferase</keyword>
<keyword evidence="17" id="KW-1208">Phospholipid metabolism</keyword>
<evidence type="ECO:0000256" key="17">
    <source>
        <dbReference type="ARBA" id="ARBA00023264"/>
    </source>
</evidence>
<dbReference type="GeneID" id="107264248"/>
<evidence type="ECO:0000256" key="11">
    <source>
        <dbReference type="ARBA" id="ARBA00022792"/>
    </source>
</evidence>
<evidence type="ECO:0000256" key="14">
    <source>
        <dbReference type="ARBA" id="ARBA00023128"/>
    </source>
</evidence>
<evidence type="ECO:0000256" key="12">
    <source>
        <dbReference type="ARBA" id="ARBA00022842"/>
    </source>
</evidence>
<keyword evidence="11" id="KW-0999">Mitochondrion inner membrane</keyword>
<sequence length="269" mass="30676">MARRKYKSQSSSLCSTTEIIGSEAGRLHKPVQILVEPEENSQLKTALVQNLHSAVHAALLLLPEQFTEIDFYKTVANLSYNGDFRMIFGEDKDKVSNIVNPQLSVFREIYAPILKHFDNYVEIPQTEEAAIMCRQDTRPIARVHHLNHLPRTPQVKLVRMWSQGPRTKDTEDCLRAIAHDPECSEILEKILREIVWKSSVSQSLKGILTAGVVKSIKYSALKIMKMISSNNEQKSLPVSNKEPNKVETMIKSVTEKQEEPKEMQKRVEP</sequence>
<keyword evidence="14" id="KW-0496">Mitochondrion</keyword>
<comment type="pathway">
    <text evidence="4">Lipid metabolism.</text>
</comment>
<keyword evidence="8" id="KW-0444">Lipid biosynthesis</keyword>
<keyword evidence="21" id="KW-1185">Reference proteome</keyword>
<dbReference type="GO" id="GO:0005743">
    <property type="term" value="C:mitochondrial inner membrane"/>
    <property type="evidence" value="ECO:0007669"/>
    <property type="project" value="UniProtKB-SubCell"/>
</dbReference>
<dbReference type="RefSeq" id="XP_015587784.1">
    <property type="nucleotide sequence ID" value="XM_015732298.2"/>
</dbReference>
<evidence type="ECO:0000256" key="9">
    <source>
        <dbReference type="ARBA" id="ARBA00022679"/>
    </source>
</evidence>
<evidence type="ECO:0000256" key="2">
    <source>
        <dbReference type="ARBA" id="ARBA00004443"/>
    </source>
</evidence>
<dbReference type="KEGG" id="ccin:107264248"/>
<gene>
    <name evidence="22" type="primary">LOC107264248</name>
</gene>
<evidence type="ECO:0000256" key="6">
    <source>
        <dbReference type="ARBA" id="ARBA00012487"/>
    </source>
</evidence>
<comment type="cofactor">
    <cofactor evidence="1">
        <name>Mg(2+)</name>
        <dbReference type="ChEBI" id="CHEBI:18420"/>
    </cofactor>
</comment>
<keyword evidence="12" id="KW-0460">Magnesium</keyword>
<evidence type="ECO:0000256" key="3">
    <source>
        <dbReference type="ARBA" id="ARBA00005119"/>
    </source>
</evidence>
<evidence type="ECO:0000256" key="5">
    <source>
        <dbReference type="ARBA" id="ARBA00005458"/>
    </source>
</evidence>
<comment type="subcellular location">
    <subcellularLocation>
        <location evidence="2">Mitochondrion inner membrane</location>
        <topology evidence="2">Peripheral membrane protein</topology>
        <orientation evidence="2">Matrix side</orientation>
    </subcellularLocation>
</comment>
<evidence type="ECO:0000256" key="8">
    <source>
        <dbReference type="ARBA" id="ARBA00022516"/>
    </source>
</evidence>
<evidence type="ECO:0000313" key="21">
    <source>
        <dbReference type="Proteomes" id="UP000694920"/>
    </source>
</evidence>
<evidence type="ECO:0000256" key="15">
    <source>
        <dbReference type="ARBA" id="ARBA00023136"/>
    </source>
</evidence>
<evidence type="ECO:0000256" key="1">
    <source>
        <dbReference type="ARBA" id="ARBA00001946"/>
    </source>
</evidence>
<dbReference type="Pfam" id="PF09139">
    <property type="entry name" value="Tam41_Mmp37"/>
    <property type="match status" value="1"/>
</dbReference>
<protein>
    <recommendedName>
        <fullName evidence="7">Phosphatidate cytidylyltransferase, mitochondrial</fullName>
        <ecNumber evidence="6">2.7.7.41</ecNumber>
    </recommendedName>
    <alternativeName>
        <fullName evidence="18">CDP-diacylglycerol synthase</fullName>
    </alternativeName>
    <alternativeName>
        <fullName evidence="19">Mitochondrial translocator assembly and maintenance protein 41 homolog</fullName>
    </alternativeName>
</protein>
<comment type="pathway">
    <text evidence="3">Phospholipid metabolism; CDP-diacylglycerol biosynthesis; CDP-diacylglycerol from sn-glycerol 3-phosphate: step 3/3.</text>
</comment>
<accession>A0AAJ7FEH4</accession>
<name>A0AAJ7FEH4_CEPCN</name>
<evidence type="ECO:0000256" key="4">
    <source>
        <dbReference type="ARBA" id="ARBA00005189"/>
    </source>
</evidence>
<dbReference type="PANTHER" id="PTHR13619:SF0">
    <property type="entry name" value="PHOSPHATIDATE CYTIDYLYLTRANSFERASE, MITOCHONDRIAL"/>
    <property type="match status" value="1"/>
</dbReference>
<evidence type="ECO:0000256" key="10">
    <source>
        <dbReference type="ARBA" id="ARBA00022695"/>
    </source>
</evidence>
<proteinExistence type="inferred from homology"/>
<dbReference type="InterPro" id="IPR015222">
    <property type="entry name" value="Tam41"/>
</dbReference>
<dbReference type="PANTHER" id="PTHR13619">
    <property type="entry name" value="PHOSPHATIDATE CYTIDYLYLTRANSFERASE, MITOCHONDRIAL"/>
    <property type="match status" value="1"/>
</dbReference>
<keyword evidence="13" id="KW-0443">Lipid metabolism</keyword>
<dbReference type="GO" id="GO:0004605">
    <property type="term" value="F:phosphatidate cytidylyltransferase activity"/>
    <property type="evidence" value="ECO:0007669"/>
    <property type="project" value="UniProtKB-EC"/>
</dbReference>
<keyword evidence="10 22" id="KW-0548">Nucleotidyltransferase</keyword>
<organism evidence="21 22">
    <name type="scientific">Cephus cinctus</name>
    <name type="common">Wheat stem sawfly</name>
    <dbReference type="NCBI Taxonomy" id="211228"/>
    <lineage>
        <taxon>Eukaryota</taxon>
        <taxon>Metazoa</taxon>
        <taxon>Ecdysozoa</taxon>
        <taxon>Arthropoda</taxon>
        <taxon>Hexapoda</taxon>
        <taxon>Insecta</taxon>
        <taxon>Pterygota</taxon>
        <taxon>Neoptera</taxon>
        <taxon>Endopterygota</taxon>
        <taxon>Hymenoptera</taxon>
        <taxon>Cephoidea</taxon>
        <taxon>Cephidae</taxon>
        <taxon>Cephus</taxon>
    </lineage>
</organism>
<evidence type="ECO:0000256" key="20">
    <source>
        <dbReference type="SAM" id="MobiDB-lite"/>
    </source>
</evidence>
<dbReference type="Proteomes" id="UP000694920">
    <property type="component" value="Unplaced"/>
</dbReference>
<dbReference type="AlphaFoldDB" id="A0AAJ7FEH4"/>
<comment type="similarity">
    <text evidence="5">Belongs to the TAM41 family.</text>
</comment>
<evidence type="ECO:0000256" key="7">
    <source>
        <dbReference type="ARBA" id="ARBA00018337"/>
    </source>
</evidence>
<evidence type="ECO:0000256" key="16">
    <source>
        <dbReference type="ARBA" id="ARBA00023209"/>
    </source>
</evidence>
<feature type="compositionally biased region" description="Basic and acidic residues" evidence="20">
    <location>
        <begin position="253"/>
        <end position="269"/>
    </location>
</feature>
<keyword evidence="16" id="KW-0594">Phospholipid biosynthesis</keyword>
<dbReference type="GO" id="GO:0016024">
    <property type="term" value="P:CDP-diacylglycerol biosynthetic process"/>
    <property type="evidence" value="ECO:0007669"/>
    <property type="project" value="TreeGrafter"/>
</dbReference>
<evidence type="ECO:0000256" key="18">
    <source>
        <dbReference type="ARBA" id="ARBA00029893"/>
    </source>
</evidence>
<dbReference type="GO" id="GO:0032049">
    <property type="term" value="P:cardiolipin biosynthetic process"/>
    <property type="evidence" value="ECO:0007669"/>
    <property type="project" value="InterPro"/>
</dbReference>
<keyword evidence="15" id="KW-0472">Membrane</keyword>
<evidence type="ECO:0000256" key="19">
    <source>
        <dbReference type="ARBA" id="ARBA00031502"/>
    </source>
</evidence>
<evidence type="ECO:0000256" key="13">
    <source>
        <dbReference type="ARBA" id="ARBA00023098"/>
    </source>
</evidence>
<feature type="region of interest" description="Disordered" evidence="20">
    <location>
        <begin position="233"/>
        <end position="269"/>
    </location>
</feature>
<reference evidence="22" key="1">
    <citation type="submission" date="2025-08" db="UniProtKB">
        <authorList>
            <consortium name="RefSeq"/>
        </authorList>
    </citation>
    <scope>IDENTIFICATION</scope>
</reference>
<dbReference type="EC" id="2.7.7.41" evidence="6"/>